<keyword evidence="2" id="KW-0719">Serine esterase</keyword>
<dbReference type="AlphaFoldDB" id="A0A0T6BAM7"/>
<dbReference type="Pfam" id="PF00135">
    <property type="entry name" value="COesterase"/>
    <property type="match status" value="1"/>
</dbReference>
<dbReference type="OrthoDB" id="6846267at2759"/>
<dbReference type="Proteomes" id="UP000051574">
    <property type="component" value="Unassembled WGS sequence"/>
</dbReference>
<dbReference type="PANTHER" id="PTHR43142">
    <property type="entry name" value="CARBOXYLIC ESTER HYDROLASE"/>
    <property type="match status" value="1"/>
</dbReference>
<protein>
    <submittedName>
        <fullName evidence="6">Esterase</fullName>
    </submittedName>
</protein>
<dbReference type="Gene3D" id="3.40.50.1820">
    <property type="entry name" value="alpha/beta hydrolase"/>
    <property type="match status" value="1"/>
</dbReference>
<reference evidence="6 7" key="1">
    <citation type="submission" date="2015-09" db="EMBL/GenBank/DDBJ databases">
        <title>Draft genome of the scarab beetle Oryctes borbonicus.</title>
        <authorList>
            <person name="Meyer J.M."/>
            <person name="Markov G.V."/>
            <person name="Baskaran P."/>
            <person name="Herrmann M."/>
            <person name="Sommer R.J."/>
            <person name="Roedelsperger C."/>
        </authorList>
    </citation>
    <scope>NUCLEOTIDE SEQUENCE [LARGE SCALE GENOMIC DNA]</scope>
    <source>
        <strain evidence="6">OB123</strain>
        <tissue evidence="6">Whole animal</tissue>
    </source>
</reference>
<dbReference type="InterPro" id="IPR029058">
    <property type="entry name" value="AB_hydrolase_fold"/>
</dbReference>
<dbReference type="SUPFAM" id="SSF53474">
    <property type="entry name" value="alpha/beta-Hydrolases"/>
    <property type="match status" value="1"/>
</dbReference>
<evidence type="ECO:0000256" key="4">
    <source>
        <dbReference type="ARBA" id="ARBA00023180"/>
    </source>
</evidence>
<comment type="caution">
    <text evidence="6">The sequence shown here is derived from an EMBL/GenBank/DDBJ whole genome shotgun (WGS) entry which is preliminary data.</text>
</comment>
<name>A0A0T6BAM7_9SCAR</name>
<accession>A0A0T6BAM7</accession>
<comment type="similarity">
    <text evidence="1">Belongs to the type-B carboxylesterase/lipase family.</text>
</comment>
<evidence type="ECO:0000256" key="3">
    <source>
        <dbReference type="ARBA" id="ARBA00022801"/>
    </source>
</evidence>
<keyword evidence="7" id="KW-1185">Reference proteome</keyword>
<keyword evidence="4" id="KW-0325">Glycoprotein</keyword>
<sequence>QPPSRWDGIRDATHEREGCISRNLFTQEIEGGEDCLFLNIFSSMIRCRSDTPKPVMVWVHGGAFQAGSTRTDEYGPEYLLSEDIVLVTVSYRFGVLGFLCLEDTSLGVTGNNSLR</sequence>
<dbReference type="EMBL" id="LJIG01002622">
    <property type="protein sequence ID" value="KRT84318.1"/>
    <property type="molecule type" value="Genomic_DNA"/>
</dbReference>
<evidence type="ECO:0000256" key="2">
    <source>
        <dbReference type="ARBA" id="ARBA00022487"/>
    </source>
</evidence>
<dbReference type="GO" id="GO:0052689">
    <property type="term" value="F:carboxylic ester hydrolase activity"/>
    <property type="evidence" value="ECO:0007669"/>
    <property type="project" value="UniProtKB-KW"/>
</dbReference>
<evidence type="ECO:0000313" key="6">
    <source>
        <dbReference type="EMBL" id="KRT84318.1"/>
    </source>
</evidence>
<gene>
    <name evidence="6" type="ORF">AMK59_956</name>
</gene>
<evidence type="ECO:0000313" key="7">
    <source>
        <dbReference type="Proteomes" id="UP000051574"/>
    </source>
</evidence>
<evidence type="ECO:0000259" key="5">
    <source>
        <dbReference type="Pfam" id="PF00135"/>
    </source>
</evidence>
<feature type="non-terminal residue" evidence="6">
    <location>
        <position position="115"/>
    </location>
</feature>
<dbReference type="PANTHER" id="PTHR43142:SF1">
    <property type="entry name" value="CARBOXYLIC ESTER HYDROLASE"/>
    <property type="match status" value="1"/>
</dbReference>
<feature type="non-terminal residue" evidence="6">
    <location>
        <position position="1"/>
    </location>
</feature>
<feature type="domain" description="Carboxylesterase type B" evidence="5">
    <location>
        <begin position="1"/>
        <end position="111"/>
    </location>
</feature>
<organism evidence="6 7">
    <name type="scientific">Oryctes borbonicus</name>
    <dbReference type="NCBI Taxonomy" id="1629725"/>
    <lineage>
        <taxon>Eukaryota</taxon>
        <taxon>Metazoa</taxon>
        <taxon>Ecdysozoa</taxon>
        <taxon>Arthropoda</taxon>
        <taxon>Hexapoda</taxon>
        <taxon>Insecta</taxon>
        <taxon>Pterygota</taxon>
        <taxon>Neoptera</taxon>
        <taxon>Endopterygota</taxon>
        <taxon>Coleoptera</taxon>
        <taxon>Polyphaga</taxon>
        <taxon>Scarabaeiformia</taxon>
        <taxon>Scarabaeidae</taxon>
        <taxon>Dynastinae</taxon>
        <taxon>Oryctes</taxon>
    </lineage>
</organism>
<keyword evidence="3" id="KW-0378">Hydrolase</keyword>
<dbReference type="InterPro" id="IPR002018">
    <property type="entry name" value="CarbesteraseB"/>
</dbReference>
<proteinExistence type="inferred from homology"/>
<evidence type="ECO:0000256" key="1">
    <source>
        <dbReference type="ARBA" id="ARBA00005964"/>
    </source>
</evidence>